<dbReference type="AlphaFoldDB" id="A0A1M4WFK4"/>
<keyword evidence="1" id="KW-0732">Signal</keyword>
<keyword evidence="3" id="KW-1185">Reference proteome</keyword>
<evidence type="ECO:0000256" key="1">
    <source>
        <dbReference type="SAM" id="SignalP"/>
    </source>
</evidence>
<evidence type="ECO:0000313" key="3">
    <source>
        <dbReference type="Proteomes" id="UP000184480"/>
    </source>
</evidence>
<gene>
    <name evidence="2" type="ORF">SAMN05444362_102209</name>
</gene>
<dbReference type="EMBL" id="FQUC01000002">
    <property type="protein sequence ID" value="SHE79732.1"/>
    <property type="molecule type" value="Genomic_DNA"/>
</dbReference>
<evidence type="ECO:0000313" key="2">
    <source>
        <dbReference type="EMBL" id="SHE79732.1"/>
    </source>
</evidence>
<evidence type="ECO:0008006" key="4">
    <source>
        <dbReference type="Google" id="ProtNLM"/>
    </source>
</evidence>
<dbReference type="STRING" id="1346286.SAMN05444362_102209"/>
<accession>A0A1M4WFK4</accession>
<feature type="signal peptide" evidence="1">
    <location>
        <begin position="1"/>
        <end position="24"/>
    </location>
</feature>
<sequence>MKKRYTLLSAWLLVSILSSVLLNAQVGINTIVPYSKSVFHIDGQGNNTSAVTVSPVEAADDIVIDRKGNVGVGAVNPTTKLHIDATLGSLKAIRIADGSEGANKYLFSDSEGKVTWKPKPMPQGVVYYTKTPQTFTKGVFTKALVEVNSENNTDILIPYEGSYIVTVRWWGSVSIAESTTTGEYRIVPGELELHRKRNGVSTRVDNTVIYTPVQEQGATGSSRMTFTISLFASGMQAGDILELYVKPTGPNDWTVGAGLTAAQQNQVIYYPSIMVYNI</sequence>
<name>A0A1M4WFK4_9BACT</name>
<dbReference type="Proteomes" id="UP000184480">
    <property type="component" value="Unassembled WGS sequence"/>
</dbReference>
<dbReference type="RefSeq" id="WP_139261997.1">
    <property type="nucleotide sequence ID" value="NZ_BBXL01000002.1"/>
</dbReference>
<feature type="chain" id="PRO_5013200250" description="Cleaved Adhesin Domain" evidence="1">
    <location>
        <begin position="25"/>
        <end position="278"/>
    </location>
</feature>
<organism evidence="2 3">
    <name type="scientific">Dysgonomonas macrotermitis</name>
    <dbReference type="NCBI Taxonomy" id="1346286"/>
    <lineage>
        <taxon>Bacteria</taxon>
        <taxon>Pseudomonadati</taxon>
        <taxon>Bacteroidota</taxon>
        <taxon>Bacteroidia</taxon>
        <taxon>Bacteroidales</taxon>
        <taxon>Dysgonomonadaceae</taxon>
        <taxon>Dysgonomonas</taxon>
    </lineage>
</organism>
<proteinExistence type="predicted"/>
<dbReference type="OrthoDB" id="1227422at2"/>
<reference evidence="3" key="1">
    <citation type="submission" date="2016-11" db="EMBL/GenBank/DDBJ databases">
        <authorList>
            <person name="Varghese N."/>
            <person name="Submissions S."/>
        </authorList>
    </citation>
    <scope>NUCLEOTIDE SEQUENCE [LARGE SCALE GENOMIC DNA]</scope>
    <source>
        <strain evidence="3">DSM 27370</strain>
    </source>
</reference>
<protein>
    <recommendedName>
        <fullName evidence="4">Cleaved Adhesin Domain</fullName>
    </recommendedName>
</protein>